<evidence type="ECO:0000313" key="1">
    <source>
        <dbReference type="EMBL" id="VDO43110.1"/>
    </source>
</evidence>
<evidence type="ECO:0000313" key="3">
    <source>
        <dbReference type="WBParaSite" id="BTMF_0001458001-mRNA-1"/>
    </source>
</evidence>
<name>A0A0R3R3J0_9BILA</name>
<reference evidence="3" key="1">
    <citation type="submission" date="2017-02" db="UniProtKB">
        <authorList>
            <consortium name="WormBaseParasite"/>
        </authorList>
    </citation>
    <scope>IDENTIFICATION</scope>
</reference>
<dbReference type="AlphaFoldDB" id="A0A0R3R3J0"/>
<dbReference type="WBParaSite" id="BTMF_0001458001-mRNA-1">
    <property type="protein sequence ID" value="BTMF_0001458001-mRNA-1"/>
    <property type="gene ID" value="BTMF_0001458001"/>
</dbReference>
<dbReference type="Proteomes" id="UP000280834">
    <property type="component" value="Unassembled WGS sequence"/>
</dbReference>
<reference evidence="1 2" key="2">
    <citation type="submission" date="2018-11" db="EMBL/GenBank/DDBJ databases">
        <authorList>
            <consortium name="Pathogen Informatics"/>
        </authorList>
    </citation>
    <scope>NUCLEOTIDE SEQUENCE [LARGE SCALE GENOMIC DNA]</scope>
</reference>
<accession>A0A0R3R3J0</accession>
<protein>
    <submittedName>
        <fullName evidence="1 3">Uncharacterized protein</fullName>
    </submittedName>
</protein>
<organism evidence="3">
    <name type="scientific">Brugia timori</name>
    <dbReference type="NCBI Taxonomy" id="42155"/>
    <lineage>
        <taxon>Eukaryota</taxon>
        <taxon>Metazoa</taxon>
        <taxon>Ecdysozoa</taxon>
        <taxon>Nematoda</taxon>
        <taxon>Chromadorea</taxon>
        <taxon>Rhabditida</taxon>
        <taxon>Spirurina</taxon>
        <taxon>Spiruromorpha</taxon>
        <taxon>Filarioidea</taxon>
        <taxon>Onchocercidae</taxon>
        <taxon>Brugia</taxon>
    </lineage>
</organism>
<keyword evidence="2" id="KW-1185">Reference proteome</keyword>
<proteinExistence type="predicted"/>
<evidence type="ECO:0000313" key="2">
    <source>
        <dbReference type="Proteomes" id="UP000280834"/>
    </source>
</evidence>
<gene>
    <name evidence="1" type="ORF">BTMF_LOCUS12577</name>
</gene>
<dbReference type="EMBL" id="UZAG01019282">
    <property type="protein sequence ID" value="VDO43110.1"/>
    <property type="molecule type" value="Genomic_DNA"/>
</dbReference>
<sequence length="35" mass="3838">MMVAFILEYPFSKYSGCYPSSSSTGNLIDNNCIKG</sequence>